<dbReference type="STRING" id="402734.SAMN05660918_2487"/>
<organism evidence="3 4">
    <name type="scientific">Flavobacterium terrigena</name>
    <dbReference type="NCBI Taxonomy" id="402734"/>
    <lineage>
        <taxon>Bacteria</taxon>
        <taxon>Pseudomonadati</taxon>
        <taxon>Bacteroidota</taxon>
        <taxon>Flavobacteriia</taxon>
        <taxon>Flavobacteriales</taxon>
        <taxon>Flavobacteriaceae</taxon>
        <taxon>Flavobacterium</taxon>
    </lineage>
</organism>
<dbReference type="InterPro" id="IPR005543">
    <property type="entry name" value="PASTA_dom"/>
</dbReference>
<sequence>MSLRKFLTSFTFFKNLFFALVIVIVFLVVFVKFLDFSTNHGEEITVANLSKMKLEVAEEKLDEEGLEVFLLDTVEFRPEFPPYTIVEQDPIAGSKVKDGRKIYVKLNAGGYAMVTFPDLKNKTFRQAENALRALGLVEGELKYVKNIAKDIVLEVSYNGKPVKTGDKLMKNSKIDFVLGDGKDMFNDADLDSLKNDEQNIEIDTTK</sequence>
<dbReference type="SMART" id="SM00740">
    <property type="entry name" value="PASTA"/>
    <property type="match status" value="2"/>
</dbReference>
<keyword evidence="1" id="KW-0812">Transmembrane</keyword>
<dbReference type="EMBL" id="FNYA01000006">
    <property type="protein sequence ID" value="SEJ13381.1"/>
    <property type="molecule type" value="Genomic_DNA"/>
</dbReference>
<dbReference type="PROSITE" id="PS51178">
    <property type="entry name" value="PASTA"/>
    <property type="match status" value="1"/>
</dbReference>
<name>A0A1H6W8L2_9FLAO</name>
<proteinExistence type="predicted"/>
<reference evidence="4" key="1">
    <citation type="submission" date="2016-10" db="EMBL/GenBank/DDBJ databases">
        <authorList>
            <person name="Varghese N."/>
            <person name="Submissions S."/>
        </authorList>
    </citation>
    <scope>NUCLEOTIDE SEQUENCE [LARGE SCALE GENOMIC DNA]</scope>
    <source>
        <strain evidence="4">DSM 17934</strain>
    </source>
</reference>
<feature type="domain" description="PASTA" evidence="2">
    <location>
        <begin position="41"/>
        <end position="108"/>
    </location>
</feature>
<evidence type="ECO:0000313" key="4">
    <source>
        <dbReference type="Proteomes" id="UP000199702"/>
    </source>
</evidence>
<dbReference type="CDD" id="cd06577">
    <property type="entry name" value="PASTA_pknB"/>
    <property type="match status" value="2"/>
</dbReference>
<keyword evidence="4" id="KW-1185">Reference proteome</keyword>
<dbReference type="Pfam" id="PF03793">
    <property type="entry name" value="PASTA"/>
    <property type="match status" value="2"/>
</dbReference>
<accession>A0A1H6W8L2</accession>
<gene>
    <name evidence="3" type="ORF">SAMN05660918_2487</name>
</gene>
<feature type="transmembrane region" description="Helical" evidence="1">
    <location>
        <begin position="12"/>
        <end position="34"/>
    </location>
</feature>
<evidence type="ECO:0000259" key="2">
    <source>
        <dbReference type="PROSITE" id="PS51178"/>
    </source>
</evidence>
<evidence type="ECO:0000313" key="3">
    <source>
        <dbReference type="EMBL" id="SEJ13381.1"/>
    </source>
</evidence>
<dbReference type="RefSeq" id="WP_091314002.1">
    <property type="nucleotide sequence ID" value="NZ_CBCSJU010000001.1"/>
</dbReference>
<dbReference type="OrthoDB" id="9803895at2"/>
<protein>
    <submittedName>
        <fullName evidence="3">PASTA domain-containing protein</fullName>
    </submittedName>
</protein>
<keyword evidence="1" id="KW-1133">Transmembrane helix</keyword>
<dbReference type="Proteomes" id="UP000199702">
    <property type="component" value="Unassembled WGS sequence"/>
</dbReference>
<evidence type="ECO:0000256" key="1">
    <source>
        <dbReference type="SAM" id="Phobius"/>
    </source>
</evidence>
<dbReference type="Gene3D" id="3.30.10.20">
    <property type="match status" value="2"/>
</dbReference>
<keyword evidence="1" id="KW-0472">Membrane</keyword>
<dbReference type="AlphaFoldDB" id="A0A1H6W8L2"/>